<feature type="non-terminal residue" evidence="1">
    <location>
        <position position="1"/>
    </location>
</feature>
<reference evidence="1 2" key="1">
    <citation type="journal article" date="2020" name="ISME J.">
        <title>Comparative genomics reveals insights into cyanobacterial evolution and habitat adaptation.</title>
        <authorList>
            <person name="Chen M.Y."/>
            <person name="Teng W.K."/>
            <person name="Zhao L."/>
            <person name="Hu C.X."/>
            <person name="Zhou Y.K."/>
            <person name="Han B.P."/>
            <person name="Song L.R."/>
            <person name="Shu W.S."/>
        </authorList>
    </citation>
    <scope>NUCLEOTIDE SEQUENCE [LARGE SCALE GENOMIC DNA]</scope>
    <source>
        <strain evidence="1 2">FACHB-1344</strain>
    </source>
</reference>
<dbReference type="EMBL" id="JACJSW010000005">
    <property type="protein sequence ID" value="MBD2620187.1"/>
    <property type="molecule type" value="Genomic_DNA"/>
</dbReference>
<comment type="caution">
    <text evidence="1">The sequence shown here is derived from an EMBL/GenBank/DDBJ whole genome shotgun (WGS) entry which is preliminary data.</text>
</comment>
<keyword evidence="2" id="KW-1185">Reference proteome</keyword>
<name>A0ABR8HNE1_9CHRO</name>
<proteinExistence type="predicted"/>
<dbReference type="RefSeq" id="WP_190717874.1">
    <property type="nucleotide sequence ID" value="NZ_JACJSW010000005.1"/>
</dbReference>
<organism evidence="1 2">
    <name type="scientific">Microcystis flos-aquae FACHB-1344</name>
    <dbReference type="NCBI Taxonomy" id="2692899"/>
    <lineage>
        <taxon>Bacteria</taxon>
        <taxon>Bacillati</taxon>
        <taxon>Cyanobacteriota</taxon>
        <taxon>Cyanophyceae</taxon>
        <taxon>Oscillatoriophycideae</taxon>
        <taxon>Chroococcales</taxon>
        <taxon>Microcystaceae</taxon>
        <taxon>Microcystis</taxon>
    </lineage>
</organism>
<evidence type="ECO:0008006" key="3">
    <source>
        <dbReference type="Google" id="ProtNLM"/>
    </source>
</evidence>
<evidence type="ECO:0000313" key="1">
    <source>
        <dbReference type="EMBL" id="MBD2620187.1"/>
    </source>
</evidence>
<sequence>SLGGNEEITVNYSINVPDDKWSYYNFGLGLSTTEGVTANLPIRVDVARLLPRLVADTSSLQASMLRGGQTIVEFTVSNQGEIASGELNILLPDASWLKSASAVKLPSLNPGQSTKVSLLLQPSATQELTVYNGNVVISGDEASLSLPFNFRAISEAKGNLNISVVDELFFFAEGSPRLENATITLLDPFTGTVISSEKDADGILSKTDLAEGYYKLRITADNHDTYEQNIYIGAGETEDIQAFLSRQTVKYTWTVTPTEIEDKYIITVQSTFETNVPIPTVVIEPSSLDFADLQAVGQVMQIDMKVTNHGLIAANDIALNIGEHPFYKIEPLINGVDILAAKSSITIPVRITRIADFDTLASSGEISTSSGIQVPCSFSLGLSYDYECAGQKIKRAFPIPVLNVEGNCNLSLNPLPFGGSNGPGGPGGPVSGIVIPDFKVTSSDCDPCNEKLKQAVLKCVEKFIPFTDWQKCIKDTYKCVASFGNPSGQSGSDYWTCVKAVWNCIHAIKNTIPGPWKWLKYVECGYEITQTCLFPGGGDFAGGGATFSADTSSLLQSSSIPESAIKLVSDNLKSLQYLIDAQTLLFGDFVWWQAAELNENTFSNWVGEFNARTEGTKASDVKISDQERSELLSLTPPEGITASDINKFLDRWNRTIDYWEAGIFNSEDVENEQDKDFLAIDIWQNALAKANESIEVSEAAGFADLGEQFYDGVQELKEALDGSGGVCATVKIKIDQEAVMTRAAFLGNLEIENGNATNLTNLSVILQI</sequence>
<dbReference type="SUPFAM" id="SSF49478">
    <property type="entry name" value="Cna protein B-type domain"/>
    <property type="match status" value="1"/>
</dbReference>
<protein>
    <recommendedName>
        <fullName evidence="3">CARDB domain-containing protein</fullName>
    </recommendedName>
</protein>
<accession>A0ABR8HNE1</accession>
<feature type="non-terminal residue" evidence="1">
    <location>
        <position position="768"/>
    </location>
</feature>
<gene>
    <name evidence="1" type="ORF">H6G48_00075</name>
</gene>
<evidence type="ECO:0000313" key="2">
    <source>
        <dbReference type="Proteomes" id="UP000636187"/>
    </source>
</evidence>
<dbReference type="Proteomes" id="UP000636187">
    <property type="component" value="Unassembled WGS sequence"/>
</dbReference>